<keyword evidence="5 10" id="KW-0808">Transferase</keyword>
<dbReference type="PANTHER" id="PTHR45790:SF3">
    <property type="entry name" value="S-ADENOSYL-L-METHIONINE-DEPENDENT UROPORPHYRINOGEN III METHYLTRANSFERASE, CHLOROPLASTIC"/>
    <property type="match status" value="1"/>
</dbReference>
<keyword evidence="7" id="KW-0627">Porphyrin biosynthesis</keyword>
<dbReference type="eggNOG" id="COG0007">
    <property type="taxonomic scope" value="Bacteria"/>
</dbReference>
<dbReference type="Proteomes" id="UP000002574">
    <property type="component" value="Chromosome"/>
</dbReference>
<dbReference type="CDD" id="cd11642">
    <property type="entry name" value="SUMT"/>
    <property type="match status" value="1"/>
</dbReference>
<evidence type="ECO:0000256" key="5">
    <source>
        <dbReference type="ARBA" id="ARBA00022679"/>
    </source>
</evidence>
<sequence>MGKVYIVGAGPGDPELLTLKAYRLIKSADVVLYDRLVNPEILLLAKPECQLIYVGKEEGKHTLEQEKINELLLHYAHTKEVVVRLKGGDPFVFGRGGEEALFLAEHGVEVEVVPGISSATGVPAYAGIPITFRGLSSSFAVITGHEDPKKERTSVDWESLKGINTLVFLMAVSNRKEIARRLIEVGRDPKEPVAFIERGTTREQRVVITDLYELANYPPEVNPPALMVVGQVIKLRKLISFKEVVACFYPTVENL</sequence>
<evidence type="ECO:0000256" key="2">
    <source>
        <dbReference type="ARBA" id="ARBA00012162"/>
    </source>
</evidence>
<reference evidence="12 13" key="1">
    <citation type="journal article" date="2010" name="J. Bacteriol.">
        <title>Complete genome sequence of the thermophilic, obligately chemolithoautotrophic hydrogen-oxidizing bacterium Hydrogenobacter thermophilus TK-6.</title>
        <authorList>
            <person name="Arai H."/>
            <person name="Kanbe H."/>
            <person name="Ishii M."/>
            <person name="Igarashi Y."/>
        </authorList>
    </citation>
    <scope>NUCLEOTIDE SEQUENCE [LARGE SCALE GENOMIC DNA]</scope>
    <source>
        <strain evidence="13">DSM 6534 / IAM 12695 / TK-6</strain>
    </source>
</reference>
<organism evidence="12 13">
    <name type="scientific">Hydrogenobacter thermophilus (strain DSM 6534 / IAM 12695 / TK-6)</name>
    <dbReference type="NCBI Taxonomy" id="608538"/>
    <lineage>
        <taxon>Bacteria</taxon>
        <taxon>Pseudomonadati</taxon>
        <taxon>Aquificota</taxon>
        <taxon>Aquificia</taxon>
        <taxon>Aquificales</taxon>
        <taxon>Aquificaceae</taxon>
        <taxon>Hydrogenobacter</taxon>
    </lineage>
</organism>
<evidence type="ECO:0000256" key="10">
    <source>
        <dbReference type="RuleBase" id="RU003960"/>
    </source>
</evidence>
<dbReference type="STRING" id="608538.HTH_0446"/>
<dbReference type="NCBIfam" id="NF004790">
    <property type="entry name" value="PRK06136.1"/>
    <property type="match status" value="1"/>
</dbReference>
<proteinExistence type="inferred from homology"/>
<dbReference type="PROSITE" id="PS00840">
    <property type="entry name" value="SUMT_2"/>
    <property type="match status" value="1"/>
</dbReference>
<dbReference type="InterPro" id="IPR014777">
    <property type="entry name" value="4pyrrole_Mease_sub1"/>
</dbReference>
<evidence type="ECO:0000256" key="6">
    <source>
        <dbReference type="ARBA" id="ARBA00022691"/>
    </source>
</evidence>
<keyword evidence="13" id="KW-1185">Reference proteome</keyword>
<comment type="pathway">
    <text evidence="9">Cofactor biosynthesis; adenosylcobalamin biosynthesis; precorrin-2 from uroporphyrinogen III: step 1/1.</text>
</comment>
<evidence type="ECO:0000259" key="11">
    <source>
        <dbReference type="Pfam" id="PF00590"/>
    </source>
</evidence>
<dbReference type="RefSeq" id="WP_012963093.1">
    <property type="nucleotide sequence ID" value="NC_013799.1"/>
</dbReference>
<evidence type="ECO:0000256" key="4">
    <source>
        <dbReference type="ARBA" id="ARBA00022603"/>
    </source>
</evidence>
<dbReference type="InterPro" id="IPR006366">
    <property type="entry name" value="CobA/CysG_C"/>
</dbReference>
<keyword evidence="4 10" id="KW-0489">Methyltransferase</keyword>
<dbReference type="GO" id="GO:0009236">
    <property type="term" value="P:cobalamin biosynthetic process"/>
    <property type="evidence" value="ECO:0007669"/>
    <property type="project" value="UniProtKB-KW"/>
</dbReference>
<accession>D3DGF8</accession>
<dbReference type="OrthoDB" id="9815856at2"/>
<feature type="domain" description="Tetrapyrrole methylase" evidence="11">
    <location>
        <begin position="3"/>
        <end position="215"/>
    </location>
</feature>
<dbReference type="NCBIfam" id="TIGR01469">
    <property type="entry name" value="cobA_cysG_Cterm"/>
    <property type="match status" value="1"/>
</dbReference>
<dbReference type="InterPro" id="IPR050161">
    <property type="entry name" value="Siro_Cobalamin_biosynth"/>
</dbReference>
<dbReference type="Gene3D" id="3.40.1010.10">
    <property type="entry name" value="Cobalt-precorrin-4 Transmethylase, Domain 1"/>
    <property type="match status" value="1"/>
</dbReference>
<protein>
    <recommendedName>
        <fullName evidence="2">uroporphyrinogen-III C-methyltransferase</fullName>
        <ecNumber evidence="2">2.1.1.107</ecNumber>
    </recommendedName>
</protein>
<dbReference type="GO" id="GO:0032259">
    <property type="term" value="P:methylation"/>
    <property type="evidence" value="ECO:0007669"/>
    <property type="project" value="UniProtKB-KW"/>
</dbReference>
<dbReference type="PANTHER" id="PTHR45790">
    <property type="entry name" value="SIROHEME SYNTHASE-RELATED"/>
    <property type="match status" value="1"/>
</dbReference>
<evidence type="ECO:0000313" key="12">
    <source>
        <dbReference type="EMBL" id="BAI68910.1"/>
    </source>
</evidence>
<dbReference type="EC" id="2.1.1.107" evidence="2"/>
<comment type="pathway">
    <text evidence="8">Porphyrin-containing compound metabolism; siroheme biosynthesis; precorrin-2 from uroporphyrinogen III: step 1/1.</text>
</comment>
<dbReference type="InterPro" id="IPR035996">
    <property type="entry name" value="4pyrrol_Methylase_sf"/>
</dbReference>
<dbReference type="SUPFAM" id="SSF53790">
    <property type="entry name" value="Tetrapyrrole methylase"/>
    <property type="match status" value="1"/>
</dbReference>
<evidence type="ECO:0000256" key="9">
    <source>
        <dbReference type="ARBA" id="ARBA00060548"/>
    </source>
</evidence>
<dbReference type="Gene3D" id="3.30.950.10">
    <property type="entry name" value="Methyltransferase, Cobalt-precorrin-4 Transmethylase, Domain 2"/>
    <property type="match status" value="1"/>
</dbReference>
<dbReference type="Pfam" id="PF00590">
    <property type="entry name" value="TP_methylase"/>
    <property type="match status" value="1"/>
</dbReference>
<comment type="similarity">
    <text evidence="1 10">Belongs to the precorrin methyltransferase family.</text>
</comment>
<evidence type="ECO:0000256" key="7">
    <source>
        <dbReference type="ARBA" id="ARBA00023244"/>
    </source>
</evidence>
<dbReference type="InterPro" id="IPR003043">
    <property type="entry name" value="Uropor_MeTrfase_CS"/>
</dbReference>
<dbReference type="InterPro" id="IPR000878">
    <property type="entry name" value="4pyrrol_Mease"/>
</dbReference>
<keyword evidence="3" id="KW-0169">Cobalamin biosynthesis</keyword>
<dbReference type="KEGG" id="hth:HTH_0446"/>
<keyword evidence="6" id="KW-0949">S-adenosyl-L-methionine</keyword>
<dbReference type="PATRIC" id="fig|608538.5.peg.450"/>
<dbReference type="AlphaFoldDB" id="D3DGF8"/>
<name>D3DGF8_HYDTT</name>
<dbReference type="InterPro" id="IPR014776">
    <property type="entry name" value="4pyrrole_Mease_sub2"/>
</dbReference>
<dbReference type="FunFam" id="3.30.950.10:FF:000001">
    <property type="entry name" value="Siroheme synthase"/>
    <property type="match status" value="1"/>
</dbReference>
<evidence type="ECO:0000313" key="13">
    <source>
        <dbReference type="Proteomes" id="UP000002574"/>
    </source>
</evidence>
<evidence type="ECO:0000256" key="3">
    <source>
        <dbReference type="ARBA" id="ARBA00022573"/>
    </source>
</evidence>
<evidence type="ECO:0000256" key="8">
    <source>
        <dbReference type="ARBA" id="ARBA00025705"/>
    </source>
</evidence>
<dbReference type="FunFam" id="3.40.1010.10:FF:000001">
    <property type="entry name" value="Siroheme synthase"/>
    <property type="match status" value="1"/>
</dbReference>
<gene>
    <name evidence="12" type="primary">cobA1</name>
    <name evidence="12" type="ordered locus">HTH_0446</name>
</gene>
<dbReference type="KEGG" id="hte:Hydth_0444"/>
<dbReference type="PROSITE" id="PS00839">
    <property type="entry name" value="SUMT_1"/>
    <property type="match status" value="1"/>
</dbReference>
<dbReference type="GO" id="GO:0004851">
    <property type="term" value="F:uroporphyrin-III C-methyltransferase activity"/>
    <property type="evidence" value="ECO:0007669"/>
    <property type="project" value="UniProtKB-EC"/>
</dbReference>
<dbReference type="GO" id="GO:0019354">
    <property type="term" value="P:siroheme biosynthetic process"/>
    <property type="evidence" value="ECO:0007669"/>
    <property type="project" value="InterPro"/>
</dbReference>
<evidence type="ECO:0000256" key="1">
    <source>
        <dbReference type="ARBA" id="ARBA00005879"/>
    </source>
</evidence>
<dbReference type="EMBL" id="AP011112">
    <property type="protein sequence ID" value="BAI68910.1"/>
    <property type="molecule type" value="Genomic_DNA"/>
</dbReference>